<evidence type="ECO:0000313" key="3">
    <source>
        <dbReference type="Proteomes" id="UP000299102"/>
    </source>
</evidence>
<dbReference type="Proteomes" id="UP000299102">
    <property type="component" value="Unassembled WGS sequence"/>
</dbReference>
<feature type="region of interest" description="Disordered" evidence="1">
    <location>
        <begin position="29"/>
        <end position="53"/>
    </location>
</feature>
<protein>
    <submittedName>
        <fullName evidence="2">Uncharacterized protein</fullName>
    </submittedName>
</protein>
<accession>A0A4C1UK49</accession>
<sequence length="177" mass="19696">MGGLLREWSDGRDCTTGILTHWKKDTSKTGIKIRSKRNQGRGARSGDYDTASSVDTKDVGNHSMFTRAESRPTVIYAKNYEGLEGTVVIATETTERLLRSTAVGVKEFELKKKKVHVIVGCDLKEYVAARVVQRNSRNSTSVKLVTKASQWRKIGIRGRRRKGRGALSLRTRSLAGN</sequence>
<evidence type="ECO:0000256" key="1">
    <source>
        <dbReference type="SAM" id="MobiDB-lite"/>
    </source>
</evidence>
<reference evidence="2 3" key="1">
    <citation type="journal article" date="2019" name="Commun. Biol.">
        <title>The bagworm genome reveals a unique fibroin gene that provides high tensile strength.</title>
        <authorList>
            <person name="Kono N."/>
            <person name="Nakamura H."/>
            <person name="Ohtoshi R."/>
            <person name="Tomita M."/>
            <person name="Numata K."/>
            <person name="Arakawa K."/>
        </authorList>
    </citation>
    <scope>NUCLEOTIDE SEQUENCE [LARGE SCALE GENOMIC DNA]</scope>
</reference>
<dbReference type="EMBL" id="BGZK01000183">
    <property type="protein sequence ID" value="GBP26699.1"/>
    <property type="molecule type" value="Genomic_DNA"/>
</dbReference>
<name>A0A4C1UK49_EUMVA</name>
<dbReference type="AlphaFoldDB" id="A0A4C1UK49"/>
<evidence type="ECO:0000313" key="2">
    <source>
        <dbReference type="EMBL" id="GBP26699.1"/>
    </source>
</evidence>
<organism evidence="2 3">
    <name type="scientific">Eumeta variegata</name>
    <name type="common">Bagworm moth</name>
    <name type="synonym">Eumeta japonica</name>
    <dbReference type="NCBI Taxonomy" id="151549"/>
    <lineage>
        <taxon>Eukaryota</taxon>
        <taxon>Metazoa</taxon>
        <taxon>Ecdysozoa</taxon>
        <taxon>Arthropoda</taxon>
        <taxon>Hexapoda</taxon>
        <taxon>Insecta</taxon>
        <taxon>Pterygota</taxon>
        <taxon>Neoptera</taxon>
        <taxon>Endopterygota</taxon>
        <taxon>Lepidoptera</taxon>
        <taxon>Glossata</taxon>
        <taxon>Ditrysia</taxon>
        <taxon>Tineoidea</taxon>
        <taxon>Psychidae</taxon>
        <taxon>Oiketicinae</taxon>
        <taxon>Eumeta</taxon>
    </lineage>
</organism>
<comment type="caution">
    <text evidence="2">The sequence shown here is derived from an EMBL/GenBank/DDBJ whole genome shotgun (WGS) entry which is preliminary data.</text>
</comment>
<keyword evidence="3" id="KW-1185">Reference proteome</keyword>
<proteinExistence type="predicted"/>
<gene>
    <name evidence="2" type="ORF">EVAR_23470_1</name>
</gene>